<protein>
    <submittedName>
        <fullName evidence="1">Uncharacterized protein</fullName>
    </submittedName>
</protein>
<dbReference type="AlphaFoldDB" id="G3HU59"/>
<name>G3HU59_CRIGR</name>
<sequence>MENGPLISWSWQRSPGNCFSLNSPFPGVAQEFPPAHARNSCVTPSSLGEVLAPNPTVKQPVPKIDLCLHCSRKATECSEAVNPLWWEPASSQGCLFPELKTVLYEIM</sequence>
<gene>
    <name evidence="1" type="ORF">I79_014465</name>
</gene>
<evidence type="ECO:0000313" key="1">
    <source>
        <dbReference type="EMBL" id="EGW13544.1"/>
    </source>
</evidence>
<dbReference type="Proteomes" id="UP000001075">
    <property type="component" value="Unassembled WGS sequence"/>
</dbReference>
<reference evidence="2" key="1">
    <citation type="journal article" date="2011" name="Nat. Biotechnol.">
        <title>The genomic sequence of the Chinese hamster ovary (CHO)-K1 cell line.</title>
        <authorList>
            <person name="Xu X."/>
            <person name="Nagarajan H."/>
            <person name="Lewis N.E."/>
            <person name="Pan S."/>
            <person name="Cai Z."/>
            <person name="Liu X."/>
            <person name="Chen W."/>
            <person name="Xie M."/>
            <person name="Wang W."/>
            <person name="Hammond S."/>
            <person name="Andersen M.R."/>
            <person name="Neff N."/>
            <person name="Passarelli B."/>
            <person name="Koh W."/>
            <person name="Fan H.C."/>
            <person name="Wang J."/>
            <person name="Gui Y."/>
            <person name="Lee K.H."/>
            <person name="Betenbaugh M.J."/>
            <person name="Quake S.R."/>
            <person name="Famili I."/>
            <person name="Palsson B.O."/>
            <person name="Wang J."/>
        </authorList>
    </citation>
    <scope>NUCLEOTIDE SEQUENCE [LARGE SCALE GENOMIC DNA]</scope>
    <source>
        <strain evidence="2">CHO K1 cell line</strain>
    </source>
</reference>
<evidence type="ECO:0000313" key="2">
    <source>
        <dbReference type="Proteomes" id="UP000001075"/>
    </source>
</evidence>
<organism evidence="1 2">
    <name type="scientific">Cricetulus griseus</name>
    <name type="common">Chinese hamster</name>
    <name type="synonym">Cricetulus barabensis griseus</name>
    <dbReference type="NCBI Taxonomy" id="10029"/>
    <lineage>
        <taxon>Eukaryota</taxon>
        <taxon>Metazoa</taxon>
        <taxon>Chordata</taxon>
        <taxon>Craniata</taxon>
        <taxon>Vertebrata</taxon>
        <taxon>Euteleostomi</taxon>
        <taxon>Mammalia</taxon>
        <taxon>Eutheria</taxon>
        <taxon>Euarchontoglires</taxon>
        <taxon>Glires</taxon>
        <taxon>Rodentia</taxon>
        <taxon>Myomorpha</taxon>
        <taxon>Muroidea</taxon>
        <taxon>Cricetidae</taxon>
        <taxon>Cricetinae</taxon>
        <taxon>Cricetulus</taxon>
    </lineage>
</organism>
<dbReference type="EMBL" id="JH000726">
    <property type="protein sequence ID" value="EGW13544.1"/>
    <property type="molecule type" value="Genomic_DNA"/>
</dbReference>
<dbReference type="GlyGen" id="G3HU59">
    <property type="glycosylation" value="1 site"/>
</dbReference>
<dbReference type="InParanoid" id="G3HU59"/>
<accession>G3HU59</accession>
<proteinExistence type="predicted"/>